<keyword evidence="3" id="KW-1185">Reference proteome</keyword>
<evidence type="ECO:0000313" key="2">
    <source>
        <dbReference type="EMBL" id="GBP43210.1"/>
    </source>
</evidence>
<feature type="region of interest" description="Disordered" evidence="1">
    <location>
        <begin position="1"/>
        <end position="22"/>
    </location>
</feature>
<evidence type="ECO:0000256" key="1">
    <source>
        <dbReference type="SAM" id="MobiDB-lite"/>
    </source>
</evidence>
<comment type="caution">
    <text evidence="2">The sequence shown here is derived from an EMBL/GenBank/DDBJ whole genome shotgun (WGS) entry which is preliminary data.</text>
</comment>
<protein>
    <submittedName>
        <fullName evidence="2">Uncharacterized protein</fullName>
    </submittedName>
</protein>
<accession>A0A4C1VX83</accession>
<dbReference type="AlphaFoldDB" id="A0A4C1VX83"/>
<organism evidence="2 3">
    <name type="scientific">Eumeta variegata</name>
    <name type="common">Bagworm moth</name>
    <name type="synonym">Eumeta japonica</name>
    <dbReference type="NCBI Taxonomy" id="151549"/>
    <lineage>
        <taxon>Eukaryota</taxon>
        <taxon>Metazoa</taxon>
        <taxon>Ecdysozoa</taxon>
        <taxon>Arthropoda</taxon>
        <taxon>Hexapoda</taxon>
        <taxon>Insecta</taxon>
        <taxon>Pterygota</taxon>
        <taxon>Neoptera</taxon>
        <taxon>Endopterygota</taxon>
        <taxon>Lepidoptera</taxon>
        <taxon>Glossata</taxon>
        <taxon>Ditrysia</taxon>
        <taxon>Tineoidea</taxon>
        <taxon>Psychidae</taxon>
        <taxon>Oiketicinae</taxon>
        <taxon>Eumeta</taxon>
    </lineage>
</organism>
<name>A0A4C1VX83_EUMVA</name>
<dbReference type="EMBL" id="BGZK01000432">
    <property type="protein sequence ID" value="GBP43210.1"/>
    <property type="molecule type" value="Genomic_DNA"/>
</dbReference>
<evidence type="ECO:0000313" key="3">
    <source>
        <dbReference type="Proteomes" id="UP000299102"/>
    </source>
</evidence>
<proteinExistence type="predicted"/>
<gene>
    <name evidence="2" type="ORF">EVAR_39267_1</name>
</gene>
<sequence length="142" mass="16075">MNTPPESGMTKQRRAFGHPPPDGARCLHRDFSLLVASSNKGVFLRSGFISKVRGVRAPPVGVMEKPCRERKLVRGAPHGIRRITAPKRMIGLGHPMGRESMEGYEVVEAGVDRRNFHWTKSNRESYYFTSIFYGVSLEYPNR</sequence>
<reference evidence="2 3" key="1">
    <citation type="journal article" date="2019" name="Commun. Biol.">
        <title>The bagworm genome reveals a unique fibroin gene that provides high tensile strength.</title>
        <authorList>
            <person name="Kono N."/>
            <person name="Nakamura H."/>
            <person name="Ohtoshi R."/>
            <person name="Tomita M."/>
            <person name="Numata K."/>
            <person name="Arakawa K."/>
        </authorList>
    </citation>
    <scope>NUCLEOTIDE SEQUENCE [LARGE SCALE GENOMIC DNA]</scope>
</reference>
<dbReference type="Proteomes" id="UP000299102">
    <property type="component" value="Unassembled WGS sequence"/>
</dbReference>